<dbReference type="AlphaFoldDB" id="A0A6C0EVX2"/>
<protein>
    <submittedName>
        <fullName evidence="1">Uncharacterized protein</fullName>
    </submittedName>
</protein>
<dbReference type="EMBL" id="MN738941">
    <property type="protein sequence ID" value="QHT32449.1"/>
    <property type="molecule type" value="Genomic_DNA"/>
</dbReference>
<sequence length="276" mass="30974">MIKIFLFVISIIIILFVSIFKKEGFLSDYRDYTFIDRIKDRDKYAYCIGGNVLCPSGNLVKIDDYDGGTTYNSVCHNNTPIVCNNFINSKKSSNLDISGDKYLWNTPKGVPLHFSTLYKGFTVPTPYIPIKLNGNYFSIYDSNNNLLDTINKCSTVNDTYRCEMATHSLDNSYGDASFVDVSFTNILNVNLESTDVSNIFQKTYQEKLPILNTLTDINTDIKNGCLADYGSQIGDNLCDGAMGLLKDSSSICPYYKPICDYKCGSSLGRCNYKSKI</sequence>
<accession>A0A6C0EVX2</accession>
<proteinExistence type="predicted"/>
<organism evidence="1">
    <name type="scientific">viral metagenome</name>
    <dbReference type="NCBI Taxonomy" id="1070528"/>
    <lineage>
        <taxon>unclassified sequences</taxon>
        <taxon>metagenomes</taxon>
        <taxon>organismal metagenomes</taxon>
    </lineage>
</organism>
<name>A0A6C0EVX2_9ZZZZ</name>
<evidence type="ECO:0000313" key="1">
    <source>
        <dbReference type="EMBL" id="QHT32449.1"/>
    </source>
</evidence>
<reference evidence="1" key="1">
    <citation type="journal article" date="2020" name="Nature">
        <title>Giant virus diversity and host interactions through global metagenomics.</title>
        <authorList>
            <person name="Schulz F."/>
            <person name="Roux S."/>
            <person name="Paez-Espino D."/>
            <person name="Jungbluth S."/>
            <person name="Walsh D.A."/>
            <person name="Denef V.J."/>
            <person name="McMahon K.D."/>
            <person name="Konstantinidis K.T."/>
            <person name="Eloe-Fadrosh E.A."/>
            <person name="Kyrpides N.C."/>
            <person name="Woyke T."/>
        </authorList>
    </citation>
    <scope>NUCLEOTIDE SEQUENCE</scope>
    <source>
        <strain evidence="1">GVMAG-M-3300009159-65</strain>
    </source>
</reference>